<dbReference type="InterPro" id="IPR002933">
    <property type="entry name" value="Peptidase_M20"/>
</dbReference>
<dbReference type="InterPro" id="IPR011650">
    <property type="entry name" value="Peptidase_M20_dimer"/>
</dbReference>
<evidence type="ECO:0000313" key="6">
    <source>
        <dbReference type="EMBL" id="TSE07741.1"/>
    </source>
</evidence>
<evidence type="ECO:0000256" key="1">
    <source>
        <dbReference type="ARBA" id="ARBA00022670"/>
    </source>
</evidence>
<dbReference type="PANTHER" id="PTHR43270:SF8">
    <property type="entry name" value="DI- AND TRIPEPTIDASE DUG2-RELATED"/>
    <property type="match status" value="1"/>
</dbReference>
<keyword evidence="3 6" id="KW-0378">Hydrolase</keyword>
<keyword evidence="7" id="KW-1185">Reference proteome</keyword>
<dbReference type="RefSeq" id="WP_143917024.1">
    <property type="nucleotide sequence ID" value="NZ_CANMIK010000035.1"/>
</dbReference>
<dbReference type="GO" id="GO:0008233">
    <property type="term" value="F:peptidase activity"/>
    <property type="evidence" value="ECO:0007669"/>
    <property type="project" value="UniProtKB-KW"/>
</dbReference>
<keyword evidence="2" id="KW-0479">Metal-binding</keyword>
<evidence type="ECO:0000313" key="7">
    <source>
        <dbReference type="Proteomes" id="UP000318833"/>
    </source>
</evidence>
<dbReference type="Pfam" id="PF07687">
    <property type="entry name" value="M20_dimer"/>
    <property type="match status" value="1"/>
</dbReference>
<evidence type="ECO:0000256" key="3">
    <source>
        <dbReference type="ARBA" id="ARBA00022801"/>
    </source>
</evidence>
<proteinExistence type="predicted"/>
<gene>
    <name evidence="6" type="ORF">FOF46_15035</name>
</gene>
<dbReference type="Proteomes" id="UP000318833">
    <property type="component" value="Unassembled WGS sequence"/>
</dbReference>
<evidence type="ECO:0000256" key="4">
    <source>
        <dbReference type="SAM" id="SignalP"/>
    </source>
</evidence>
<evidence type="ECO:0000259" key="5">
    <source>
        <dbReference type="Pfam" id="PF07687"/>
    </source>
</evidence>
<name>A0A554VIT4_9FLAO</name>
<sequence>MTKYLTTIAFLFITSYSIAQSITDQELNKLSLTYAKTSFDELVDLLSLPNDAHFPKDIEKNFKWCKKAFTDRGFSTQQLTTKKIPLLLASKNYKKAKKTVLVYLQVDGQPVDTTKWFQDNPYRATLKEFNDQDKSWNTISLSQLKDTINPDWRIFARSTSDAKGPVVMFLKAMDIINDLNYEPNFNIKVIMDFEEEISSPRLPKAVLDYKDQLASDMLVIFDGPMHISNKPTLAYGARGITTLSLEVFGPRAPQHSGHYGNYVPNPALRLSQLLASMVQDDGRVAIPGWYDGIEISEETKKILNQVPDDEQTMRKKLGIASIDNIAETYQESIQYPSLGILGIKSGWVGTKRRTIIPSSAIAEMNIRLVKETNAKHMVDLVKNHIINQGYHIIDSIPTEEERMKYKKIIRFNHQIAYDAFRTDFNTEIGQWLRNAITRAFGKSPIQIRTGGGSIPISPFVNTLNIPVVIVPTVNKDNNQHSPNENIRVGNYIDGIKTITAILTQKL</sequence>
<dbReference type="GO" id="GO:0006508">
    <property type="term" value="P:proteolysis"/>
    <property type="evidence" value="ECO:0007669"/>
    <property type="project" value="UniProtKB-KW"/>
</dbReference>
<dbReference type="EMBL" id="VLNR01000030">
    <property type="protein sequence ID" value="TSE07741.1"/>
    <property type="molecule type" value="Genomic_DNA"/>
</dbReference>
<dbReference type="PANTHER" id="PTHR43270">
    <property type="entry name" value="BETA-ALA-HIS DIPEPTIDASE"/>
    <property type="match status" value="1"/>
</dbReference>
<dbReference type="OrthoDB" id="9761532at2"/>
<keyword evidence="1" id="KW-0645">Protease</keyword>
<reference evidence="6 7" key="1">
    <citation type="submission" date="2019-07" db="EMBL/GenBank/DDBJ databases">
        <title>The draft genome sequence of Aquimarina algiphila M91.</title>
        <authorList>
            <person name="Meng X."/>
        </authorList>
    </citation>
    <scope>NUCLEOTIDE SEQUENCE [LARGE SCALE GENOMIC DNA]</scope>
    <source>
        <strain evidence="6 7">M91</strain>
    </source>
</reference>
<organism evidence="6 7">
    <name type="scientific">Aquimarina algiphila</name>
    <dbReference type="NCBI Taxonomy" id="2047982"/>
    <lineage>
        <taxon>Bacteria</taxon>
        <taxon>Pseudomonadati</taxon>
        <taxon>Bacteroidota</taxon>
        <taxon>Flavobacteriia</taxon>
        <taxon>Flavobacteriales</taxon>
        <taxon>Flavobacteriaceae</taxon>
        <taxon>Aquimarina</taxon>
    </lineage>
</organism>
<dbReference type="Gene3D" id="3.30.70.360">
    <property type="match status" value="1"/>
</dbReference>
<feature type="chain" id="PRO_5021762873" evidence="4">
    <location>
        <begin position="20"/>
        <end position="506"/>
    </location>
</feature>
<comment type="caution">
    <text evidence="6">The sequence shown here is derived from an EMBL/GenBank/DDBJ whole genome shotgun (WGS) entry which is preliminary data.</text>
</comment>
<dbReference type="Gene3D" id="3.40.630.10">
    <property type="entry name" value="Zn peptidases"/>
    <property type="match status" value="1"/>
</dbReference>
<dbReference type="Pfam" id="PF01546">
    <property type="entry name" value="Peptidase_M20"/>
    <property type="match status" value="1"/>
</dbReference>
<dbReference type="GO" id="GO:0046872">
    <property type="term" value="F:metal ion binding"/>
    <property type="evidence" value="ECO:0007669"/>
    <property type="project" value="UniProtKB-KW"/>
</dbReference>
<dbReference type="SUPFAM" id="SSF53187">
    <property type="entry name" value="Zn-dependent exopeptidases"/>
    <property type="match status" value="1"/>
</dbReference>
<feature type="domain" description="Peptidase M20 dimerisation" evidence="5">
    <location>
        <begin position="235"/>
        <end position="387"/>
    </location>
</feature>
<keyword evidence="4" id="KW-0732">Signal</keyword>
<accession>A0A554VIT4</accession>
<dbReference type="AlphaFoldDB" id="A0A554VIT4"/>
<feature type="signal peptide" evidence="4">
    <location>
        <begin position="1"/>
        <end position="19"/>
    </location>
</feature>
<evidence type="ECO:0000256" key="2">
    <source>
        <dbReference type="ARBA" id="ARBA00022723"/>
    </source>
</evidence>
<protein>
    <submittedName>
        <fullName evidence="6">M20/M25/M40 family metallo-hydrolase</fullName>
    </submittedName>
</protein>
<dbReference type="InterPro" id="IPR051458">
    <property type="entry name" value="Cyt/Met_Dipeptidase"/>
</dbReference>